<protein>
    <submittedName>
        <fullName evidence="2">Uncharacterized protein</fullName>
    </submittedName>
</protein>
<evidence type="ECO:0000313" key="3">
    <source>
        <dbReference type="Proteomes" id="UP001189429"/>
    </source>
</evidence>
<accession>A0ABN9QR38</accession>
<dbReference type="EMBL" id="CAUYUJ010004225">
    <property type="protein sequence ID" value="CAK0808675.1"/>
    <property type="molecule type" value="Genomic_DNA"/>
</dbReference>
<reference evidence="2" key="1">
    <citation type="submission" date="2023-10" db="EMBL/GenBank/DDBJ databases">
        <authorList>
            <person name="Chen Y."/>
            <person name="Shah S."/>
            <person name="Dougan E. K."/>
            <person name="Thang M."/>
            <person name="Chan C."/>
        </authorList>
    </citation>
    <scope>NUCLEOTIDE SEQUENCE [LARGE SCALE GENOMIC DNA]</scope>
</reference>
<sequence length="85" mass="9163">MAALQQAGVSALLALPVANGLGVACGRFLKGRFERQLPSAAERPTHGGRLLQHLCSVALVALVYWLWAFRNGGRSSSQDVQMEAW</sequence>
<keyword evidence="3" id="KW-1185">Reference proteome</keyword>
<keyword evidence="1" id="KW-0812">Transmembrane</keyword>
<name>A0ABN9QR38_9DINO</name>
<organism evidence="2 3">
    <name type="scientific">Prorocentrum cordatum</name>
    <dbReference type="NCBI Taxonomy" id="2364126"/>
    <lineage>
        <taxon>Eukaryota</taxon>
        <taxon>Sar</taxon>
        <taxon>Alveolata</taxon>
        <taxon>Dinophyceae</taxon>
        <taxon>Prorocentrales</taxon>
        <taxon>Prorocentraceae</taxon>
        <taxon>Prorocentrum</taxon>
    </lineage>
</organism>
<comment type="caution">
    <text evidence="2">The sequence shown here is derived from an EMBL/GenBank/DDBJ whole genome shotgun (WGS) entry which is preliminary data.</text>
</comment>
<evidence type="ECO:0000313" key="2">
    <source>
        <dbReference type="EMBL" id="CAK0808675.1"/>
    </source>
</evidence>
<keyword evidence="1" id="KW-0472">Membrane</keyword>
<gene>
    <name evidence="2" type="ORF">PCOR1329_LOCUS14199</name>
</gene>
<evidence type="ECO:0000256" key="1">
    <source>
        <dbReference type="SAM" id="Phobius"/>
    </source>
</evidence>
<dbReference type="Proteomes" id="UP001189429">
    <property type="component" value="Unassembled WGS sequence"/>
</dbReference>
<feature type="transmembrane region" description="Helical" evidence="1">
    <location>
        <begin position="50"/>
        <end position="69"/>
    </location>
</feature>
<proteinExistence type="predicted"/>
<keyword evidence="1" id="KW-1133">Transmembrane helix</keyword>